<dbReference type="Proteomes" id="UP001335648">
    <property type="component" value="Unassembled WGS sequence"/>
</dbReference>
<keyword evidence="1" id="KW-0472">Membrane</keyword>
<dbReference type="EMBL" id="JAULUE010002049">
    <property type="protein sequence ID" value="KAK5906588.1"/>
    <property type="molecule type" value="Genomic_DNA"/>
</dbReference>
<keyword evidence="3" id="KW-1185">Reference proteome</keyword>
<feature type="transmembrane region" description="Helical" evidence="1">
    <location>
        <begin position="23"/>
        <end position="49"/>
    </location>
</feature>
<evidence type="ECO:0000313" key="3">
    <source>
        <dbReference type="Proteomes" id="UP001335648"/>
    </source>
</evidence>
<keyword evidence="1" id="KW-0812">Transmembrane</keyword>
<dbReference type="AlphaFoldDB" id="A0AAN8CR11"/>
<organism evidence="2 3">
    <name type="scientific">Champsocephalus esox</name>
    <name type="common">pike icefish</name>
    <dbReference type="NCBI Taxonomy" id="159716"/>
    <lineage>
        <taxon>Eukaryota</taxon>
        <taxon>Metazoa</taxon>
        <taxon>Chordata</taxon>
        <taxon>Craniata</taxon>
        <taxon>Vertebrata</taxon>
        <taxon>Euteleostomi</taxon>
        <taxon>Actinopterygii</taxon>
        <taxon>Neopterygii</taxon>
        <taxon>Teleostei</taxon>
        <taxon>Neoteleostei</taxon>
        <taxon>Acanthomorphata</taxon>
        <taxon>Eupercaria</taxon>
        <taxon>Perciformes</taxon>
        <taxon>Notothenioidei</taxon>
        <taxon>Channichthyidae</taxon>
        <taxon>Champsocephalus</taxon>
    </lineage>
</organism>
<evidence type="ECO:0000256" key="1">
    <source>
        <dbReference type="SAM" id="Phobius"/>
    </source>
</evidence>
<reference evidence="2 3" key="1">
    <citation type="journal article" date="2023" name="Mol. Biol. Evol.">
        <title>Genomics of Secondarily Temperate Adaptation in the Only Non-Antarctic Icefish.</title>
        <authorList>
            <person name="Rivera-Colon A.G."/>
            <person name="Rayamajhi N."/>
            <person name="Minhas B.F."/>
            <person name="Madrigal G."/>
            <person name="Bilyk K.T."/>
            <person name="Yoon V."/>
            <person name="Hune M."/>
            <person name="Gregory S."/>
            <person name="Cheng C.H.C."/>
            <person name="Catchen J.M."/>
        </authorList>
    </citation>
    <scope>NUCLEOTIDE SEQUENCE [LARGE SCALE GENOMIC DNA]</scope>
    <source>
        <strain evidence="2">JC2023a</strain>
    </source>
</reference>
<protein>
    <submittedName>
        <fullName evidence="2">Uncharacterized protein</fullName>
    </submittedName>
</protein>
<accession>A0AAN8CR11</accession>
<sequence length="123" mass="13360">MILSCCCCKMGDFQPAAATGLSLVGMLVSFLCILPFTQHCALSLVFLPLHDSALADPRALPLQPVLVLPTSAMFSPRRCRGEDCGRAINFAPVPCQTKLPLLFLQQSPSNDGFHSCREQRRPG</sequence>
<evidence type="ECO:0000313" key="2">
    <source>
        <dbReference type="EMBL" id="KAK5906588.1"/>
    </source>
</evidence>
<gene>
    <name evidence="2" type="ORF">CesoFtcFv8_004520</name>
</gene>
<comment type="caution">
    <text evidence="2">The sequence shown here is derived from an EMBL/GenBank/DDBJ whole genome shotgun (WGS) entry which is preliminary data.</text>
</comment>
<name>A0AAN8CR11_9TELE</name>
<keyword evidence="1" id="KW-1133">Transmembrane helix</keyword>
<proteinExistence type="predicted"/>